<dbReference type="AlphaFoldDB" id="A0A8T3DAB5"/>
<protein>
    <submittedName>
        <fullName evidence="1">Uncharacterized protein</fullName>
    </submittedName>
</protein>
<reference evidence="1" key="1">
    <citation type="submission" date="2021-01" db="EMBL/GenBank/DDBJ databases">
        <authorList>
            <person name="Zahm M."/>
            <person name="Roques C."/>
            <person name="Cabau C."/>
            <person name="Klopp C."/>
            <person name="Donnadieu C."/>
            <person name="Jouanno E."/>
            <person name="Lampietro C."/>
            <person name="Louis A."/>
            <person name="Herpin A."/>
            <person name="Echchiki A."/>
            <person name="Berthelot C."/>
            <person name="Parey E."/>
            <person name="Roest-Crollius H."/>
            <person name="Braasch I."/>
            <person name="Postlethwait J."/>
            <person name="Bobe J."/>
            <person name="Montfort J."/>
            <person name="Bouchez O."/>
            <person name="Begum T."/>
            <person name="Mejri S."/>
            <person name="Adams A."/>
            <person name="Chen W.-J."/>
            <person name="Guiguen Y."/>
        </authorList>
    </citation>
    <scope>NUCLEOTIDE SEQUENCE</scope>
    <source>
        <tissue evidence="1">Blood</tissue>
    </source>
</reference>
<dbReference type="OrthoDB" id="10399868at2759"/>
<dbReference type="EMBL" id="JAERUA010000010">
    <property type="protein sequence ID" value="KAI1894213.1"/>
    <property type="molecule type" value="Genomic_DNA"/>
</dbReference>
<sequence length="95" mass="10492">MRSSFIGNAASCTFIHYPVFTWPRTCIETRCGCLIIPHLIRCWQVVEDTAPCEVWGQRPGRRTLGASVCTSPCCACSISLGLLPVMTSDEVPNWS</sequence>
<name>A0A8T3DAB5_9TELE</name>
<keyword evidence="2" id="KW-1185">Reference proteome</keyword>
<accession>A0A8T3DAB5</accession>
<comment type="caution">
    <text evidence="1">The sequence shown here is derived from an EMBL/GenBank/DDBJ whole genome shotgun (WGS) entry which is preliminary data.</text>
</comment>
<evidence type="ECO:0000313" key="1">
    <source>
        <dbReference type="EMBL" id="KAI1894213.1"/>
    </source>
</evidence>
<organism evidence="1 2">
    <name type="scientific">Albula goreensis</name>
    <dbReference type="NCBI Taxonomy" id="1534307"/>
    <lineage>
        <taxon>Eukaryota</taxon>
        <taxon>Metazoa</taxon>
        <taxon>Chordata</taxon>
        <taxon>Craniata</taxon>
        <taxon>Vertebrata</taxon>
        <taxon>Euteleostomi</taxon>
        <taxon>Actinopterygii</taxon>
        <taxon>Neopterygii</taxon>
        <taxon>Teleostei</taxon>
        <taxon>Albuliformes</taxon>
        <taxon>Albulidae</taxon>
        <taxon>Albula</taxon>
    </lineage>
</organism>
<evidence type="ECO:0000313" key="2">
    <source>
        <dbReference type="Proteomes" id="UP000829720"/>
    </source>
</evidence>
<proteinExistence type="predicted"/>
<gene>
    <name evidence="1" type="ORF">AGOR_G00113510</name>
</gene>
<dbReference type="Proteomes" id="UP000829720">
    <property type="component" value="Unassembled WGS sequence"/>
</dbReference>